<dbReference type="PIRSF" id="PIRSF001430">
    <property type="entry name" value="tRNA_psdUrid_synth"/>
    <property type="match status" value="1"/>
</dbReference>
<dbReference type="EMBL" id="CP024965">
    <property type="protein sequence ID" value="ATZ18552.1"/>
    <property type="molecule type" value="Genomic_DNA"/>
</dbReference>
<evidence type="ECO:0000256" key="2">
    <source>
        <dbReference type="ARBA" id="ARBA00022694"/>
    </source>
</evidence>
<keyword evidence="10" id="KW-1185">Reference proteome</keyword>
<evidence type="ECO:0000256" key="1">
    <source>
        <dbReference type="ARBA" id="ARBA00009375"/>
    </source>
</evidence>
<dbReference type="InterPro" id="IPR020094">
    <property type="entry name" value="TruA/RsuA/RluB/E/F_N"/>
</dbReference>
<dbReference type="AlphaFoldDB" id="A0A2K8NXI9"/>
<evidence type="ECO:0000259" key="8">
    <source>
        <dbReference type="Pfam" id="PF01416"/>
    </source>
</evidence>
<dbReference type="Gene3D" id="3.30.70.660">
    <property type="entry name" value="Pseudouridine synthase I, catalytic domain, C-terminal subdomain"/>
    <property type="match status" value="1"/>
</dbReference>
<dbReference type="GO" id="GO:0031119">
    <property type="term" value="P:tRNA pseudouridine synthesis"/>
    <property type="evidence" value="ECO:0007669"/>
    <property type="project" value="UniProtKB-UniRule"/>
</dbReference>
<dbReference type="InterPro" id="IPR001406">
    <property type="entry name" value="PsdUridine_synth_TruA"/>
</dbReference>
<keyword evidence="2 4" id="KW-0819">tRNA processing</keyword>
<accession>A0A2K8NXI9</accession>
<comment type="similarity">
    <text evidence="1 4 7">Belongs to the tRNA pseudouridine synthase TruA family.</text>
</comment>
<evidence type="ECO:0000313" key="9">
    <source>
        <dbReference type="EMBL" id="ATZ18552.1"/>
    </source>
</evidence>
<organism evidence="9 10">
    <name type="scientific">Williamsoniiplasma somnilux</name>
    <dbReference type="NCBI Taxonomy" id="215578"/>
    <lineage>
        <taxon>Bacteria</taxon>
        <taxon>Bacillati</taxon>
        <taxon>Mycoplasmatota</taxon>
        <taxon>Mollicutes</taxon>
        <taxon>Entomoplasmatales</taxon>
        <taxon>Williamsoniiplasma</taxon>
    </lineage>
</organism>
<evidence type="ECO:0000256" key="4">
    <source>
        <dbReference type="HAMAP-Rule" id="MF_00171"/>
    </source>
</evidence>
<dbReference type="Gene3D" id="3.30.70.580">
    <property type="entry name" value="Pseudouridine synthase I, catalytic domain, N-terminal subdomain"/>
    <property type="match status" value="1"/>
</dbReference>
<comment type="subunit">
    <text evidence="4">Homodimer.</text>
</comment>
<comment type="function">
    <text evidence="4">Formation of pseudouridine at positions 38, 39 and 40 in the anticodon stem and loop of transfer RNAs.</text>
</comment>
<dbReference type="SUPFAM" id="SSF55120">
    <property type="entry name" value="Pseudouridine synthase"/>
    <property type="match status" value="1"/>
</dbReference>
<dbReference type="GO" id="GO:0160147">
    <property type="term" value="F:tRNA pseudouridine(38-40) synthase activity"/>
    <property type="evidence" value="ECO:0007669"/>
    <property type="project" value="UniProtKB-EC"/>
</dbReference>
<dbReference type="PANTHER" id="PTHR11142:SF0">
    <property type="entry name" value="TRNA PSEUDOURIDINE SYNTHASE-LIKE 1"/>
    <property type="match status" value="1"/>
</dbReference>
<dbReference type="NCBIfam" id="TIGR00071">
    <property type="entry name" value="hisT_truA"/>
    <property type="match status" value="1"/>
</dbReference>
<gene>
    <name evidence="4 9" type="primary">truA</name>
    <name evidence="9" type="ORF">ESOMN_v1c01670</name>
</gene>
<evidence type="ECO:0000256" key="6">
    <source>
        <dbReference type="PIRSR" id="PIRSR001430-2"/>
    </source>
</evidence>
<dbReference type="InterPro" id="IPR020103">
    <property type="entry name" value="PsdUridine_synth_cat_dom_sf"/>
</dbReference>
<evidence type="ECO:0000313" key="10">
    <source>
        <dbReference type="Proteomes" id="UP000232230"/>
    </source>
</evidence>
<feature type="active site" description="Nucleophile" evidence="4 5">
    <location>
        <position position="53"/>
    </location>
</feature>
<dbReference type="HAMAP" id="MF_00171">
    <property type="entry name" value="TruA"/>
    <property type="match status" value="1"/>
</dbReference>
<dbReference type="CDD" id="cd02570">
    <property type="entry name" value="PseudoU_synth_EcTruA"/>
    <property type="match status" value="1"/>
</dbReference>
<proteinExistence type="inferred from homology"/>
<dbReference type="Proteomes" id="UP000232230">
    <property type="component" value="Chromosome"/>
</dbReference>
<dbReference type="PANTHER" id="PTHR11142">
    <property type="entry name" value="PSEUDOURIDYLATE SYNTHASE"/>
    <property type="match status" value="1"/>
</dbReference>
<sequence length="247" mass="27993">MMSLLLTLAYDGSDYSGWVIQKKHLTIQGELNKAIKNVIKNNDFKTIGSSKTDAHVHASDQKVLLTINFEIKNLERFQQALNKALSTAIQILSIEIVSSDFNIRHARQKEYEYTLNDVDTNVFSARFEEQWKYGKIDIAKLQSILKVFIGEHDFKLFSGLSLEEQKTITTVRTIENIKVLRIDNKVKIIFNGKAFIRYQIRMIVGTALKAYLGKVSLSTISEKLQGSGTKLPYVANAAGLCLKKIIF</sequence>
<dbReference type="EC" id="5.4.99.12" evidence="4"/>
<reference evidence="9 10" key="1">
    <citation type="submission" date="2017-11" db="EMBL/GenBank/DDBJ databases">
        <title>Genome sequence of Entomoplasma somnilux PYAN-1 (ATCC 49194).</title>
        <authorList>
            <person name="Lo W.-S."/>
            <person name="Gasparich G.E."/>
            <person name="Kuo C.-H."/>
        </authorList>
    </citation>
    <scope>NUCLEOTIDE SEQUENCE [LARGE SCALE GENOMIC DNA]</scope>
    <source>
        <strain evidence="9 10">PYAN-1</strain>
    </source>
</reference>
<evidence type="ECO:0000256" key="7">
    <source>
        <dbReference type="RuleBase" id="RU003792"/>
    </source>
</evidence>
<evidence type="ECO:0000256" key="5">
    <source>
        <dbReference type="PIRSR" id="PIRSR001430-1"/>
    </source>
</evidence>
<name>A0A2K8NXI9_9MOLU</name>
<dbReference type="GO" id="GO:0003723">
    <property type="term" value="F:RNA binding"/>
    <property type="evidence" value="ECO:0007669"/>
    <property type="project" value="InterPro"/>
</dbReference>
<feature type="domain" description="Pseudouridine synthase I TruA alpha/beta" evidence="8">
    <location>
        <begin position="146"/>
        <end position="247"/>
    </location>
</feature>
<dbReference type="KEGG" id="esx:ESOMN_v1c01670"/>
<feature type="binding site" evidence="4 6">
    <location>
        <position position="111"/>
    </location>
    <ligand>
        <name>substrate</name>
    </ligand>
</feature>
<dbReference type="InterPro" id="IPR020095">
    <property type="entry name" value="PsdUridine_synth_TruA_C"/>
</dbReference>
<comment type="caution">
    <text evidence="4">Lacks conserved residue(s) required for the propagation of feature annotation.</text>
</comment>
<keyword evidence="3 4" id="KW-0413">Isomerase</keyword>
<comment type="catalytic activity">
    <reaction evidence="4 7">
        <text>uridine(38/39/40) in tRNA = pseudouridine(38/39/40) in tRNA</text>
        <dbReference type="Rhea" id="RHEA:22376"/>
        <dbReference type="Rhea" id="RHEA-COMP:10085"/>
        <dbReference type="Rhea" id="RHEA-COMP:10087"/>
        <dbReference type="ChEBI" id="CHEBI:65314"/>
        <dbReference type="ChEBI" id="CHEBI:65315"/>
        <dbReference type="EC" id="5.4.99.12"/>
    </reaction>
</comment>
<protein>
    <recommendedName>
        <fullName evidence="4">tRNA pseudouridine synthase A</fullName>
        <ecNumber evidence="4">5.4.99.12</ecNumber>
    </recommendedName>
    <alternativeName>
        <fullName evidence="4">tRNA pseudouridine(38-40) synthase</fullName>
    </alternativeName>
    <alternativeName>
        <fullName evidence="4">tRNA pseudouridylate synthase I</fullName>
    </alternativeName>
    <alternativeName>
        <fullName evidence="4">tRNA-uridine isomerase I</fullName>
    </alternativeName>
</protein>
<dbReference type="InterPro" id="IPR020097">
    <property type="entry name" value="PsdUridine_synth_TruA_a/b_dom"/>
</dbReference>
<dbReference type="Pfam" id="PF01416">
    <property type="entry name" value="PseudoU_synth_1"/>
    <property type="match status" value="1"/>
</dbReference>
<evidence type="ECO:0000256" key="3">
    <source>
        <dbReference type="ARBA" id="ARBA00023235"/>
    </source>
</evidence>